<sequence length="108" mass="11672">MNLEEQLPKCEAHMIQQLQKSFPNVCDVGKSNVETPIPSVTVSPSKNKDVYPTPAAKLCAGILAAFSTSIDRRPSRQPTPRVTIPLTHQSAGVHASNHQAQSKQDGIT</sequence>
<accession>A0A9Q3B9T6</accession>
<proteinExistence type="predicted"/>
<dbReference type="AlphaFoldDB" id="A0A9Q3B9T6"/>
<dbReference type="EMBL" id="AVOT02000129">
    <property type="protein sequence ID" value="MBW0461233.1"/>
    <property type="molecule type" value="Genomic_DNA"/>
</dbReference>
<dbReference type="Proteomes" id="UP000765509">
    <property type="component" value="Unassembled WGS sequence"/>
</dbReference>
<feature type="region of interest" description="Disordered" evidence="1">
    <location>
        <begin position="70"/>
        <end position="108"/>
    </location>
</feature>
<comment type="caution">
    <text evidence="2">The sequence shown here is derived from an EMBL/GenBank/DDBJ whole genome shotgun (WGS) entry which is preliminary data.</text>
</comment>
<name>A0A9Q3B9T6_9BASI</name>
<protein>
    <submittedName>
        <fullName evidence="2">Uncharacterized protein</fullName>
    </submittedName>
</protein>
<organism evidence="2 3">
    <name type="scientific">Austropuccinia psidii MF-1</name>
    <dbReference type="NCBI Taxonomy" id="1389203"/>
    <lineage>
        <taxon>Eukaryota</taxon>
        <taxon>Fungi</taxon>
        <taxon>Dikarya</taxon>
        <taxon>Basidiomycota</taxon>
        <taxon>Pucciniomycotina</taxon>
        <taxon>Pucciniomycetes</taxon>
        <taxon>Pucciniales</taxon>
        <taxon>Sphaerophragmiaceae</taxon>
        <taxon>Austropuccinia</taxon>
    </lineage>
</organism>
<gene>
    <name evidence="2" type="ORF">O181_000948</name>
</gene>
<evidence type="ECO:0000256" key="1">
    <source>
        <dbReference type="SAM" id="MobiDB-lite"/>
    </source>
</evidence>
<reference evidence="2" key="1">
    <citation type="submission" date="2021-03" db="EMBL/GenBank/DDBJ databases">
        <title>Draft genome sequence of rust myrtle Austropuccinia psidii MF-1, a brazilian biotype.</title>
        <authorList>
            <person name="Quecine M.C."/>
            <person name="Pachon D.M.R."/>
            <person name="Bonatelli M.L."/>
            <person name="Correr F.H."/>
            <person name="Franceschini L.M."/>
            <person name="Leite T.F."/>
            <person name="Margarido G.R.A."/>
            <person name="Almeida C.A."/>
            <person name="Ferrarezi J.A."/>
            <person name="Labate C.A."/>
        </authorList>
    </citation>
    <scope>NUCLEOTIDE SEQUENCE</scope>
    <source>
        <strain evidence="2">MF-1</strain>
    </source>
</reference>
<feature type="compositionally biased region" description="Polar residues" evidence="1">
    <location>
        <begin position="76"/>
        <end position="108"/>
    </location>
</feature>
<evidence type="ECO:0000313" key="2">
    <source>
        <dbReference type="EMBL" id="MBW0461233.1"/>
    </source>
</evidence>
<keyword evidence="3" id="KW-1185">Reference proteome</keyword>
<evidence type="ECO:0000313" key="3">
    <source>
        <dbReference type="Proteomes" id="UP000765509"/>
    </source>
</evidence>